<dbReference type="HOGENOM" id="CLU_1384904_0_0_1"/>
<dbReference type="InParanoid" id="A7F0I9"/>
<dbReference type="RefSeq" id="XP_001587866.1">
    <property type="nucleotide sequence ID" value="XM_001587816.1"/>
</dbReference>
<dbReference type="GeneID" id="5483910"/>
<accession>A7F0I9</accession>
<dbReference type="KEGG" id="ssl:SS1G_11107"/>
<evidence type="ECO:0000313" key="2">
    <source>
        <dbReference type="EMBL" id="EDN95231.1"/>
    </source>
</evidence>
<evidence type="ECO:0000313" key="3">
    <source>
        <dbReference type="Proteomes" id="UP000001312"/>
    </source>
</evidence>
<evidence type="ECO:0000256" key="1">
    <source>
        <dbReference type="SAM" id="MobiDB-lite"/>
    </source>
</evidence>
<dbReference type="Proteomes" id="UP000001312">
    <property type="component" value="Unassembled WGS sequence"/>
</dbReference>
<reference evidence="3" key="1">
    <citation type="journal article" date="2011" name="PLoS Genet.">
        <title>Genomic analysis of the necrotrophic fungal pathogens Sclerotinia sclerotiorum and Botrytis cinerea.</title>
        <authorList>
            <person name="Amselem J."/>
            <person name="Cuomo C.A."/>
            <person name="van Kan J.A."/>
            <person name="Viaud M."/>
            <person name="Benito E.P."/>
            <person name="Couloux A."/>
            <person name="Coutinho P.M."/>
            <person name="de Vries R.P."/>
            <person name="Dyer P.S."/>
            <person name="Fillinger S."/>
            <person name="Fournier E."/>
            <person name="Gout L."/>
            <person name="Hahn M."/>
            <person name="Kohn L."/>
            <person name="Lapalu N."/>
            <person name="Plummer K.M."/>
            <person name="Pradier J.M."/>
            <person name="Quevillon E."/>
            <person name="Sharon A."/>
            <person name="Simon A."/>
            <person name="ten Have A."/>
            <person name="Tudzynski B."/>
            <person name="Tudzynski P."/>
            <person name="Wincker P."/>
            <person name="Andrew M."/>
            <person name="Anthouard V."/>
            <person name="Beever R.E."/>
            <person name="Beffa R."/>
            <person name="Benoit I."/>
            <person name="Bouzid O."/>
            <person name="Brault B."/>
            <person name="Chen Z."/>
            <person name="Choquer M."/>
            <person name="Collemare J."/>
            <person name="Cotton P."/>
            <person name="Danchin E.G."/>
            <person name="Da Silva C."/>
            <person name="Gautier A."/>
            <person name="Giraud C."/>
            <person name="Giraud T."/>
            <person name="Gonzalez C."/>
            <person name="Grossetete S."/>
            <person name="Guldener U."/>
            <person name="Henrissat B."/>
            <person name="Howlett B.J."/>
            <person name="Kodira C."/>
            <person name="Kretschmer M."/>
            <person name="Lappartient A."/>
            <person name="Leroch M."/>
            <person name="Levis C."/>
            <person name="Mauceli E."/>
            <person name="Neuveglise C."/>
            <person name="Oeser B."/>
            <person name="Pearson M."/>
            <person name="Poulain J."/>
            <person name="Poussereau N."/>
            <person name="Quesneville H."/>
            <person name="Rascle C."/>
            <person name="Schumacher J."/>
            <person name="Segurens B."/>
            <person name="Sexton A."/>
            <person name="Silva E."/>
            <person name="Sirven C."/>
            <person name="Soanes D.M."/>
            <person name="Talbot N.J."/>
            <person name="Templeton M."/>
            <person name="Yandava C."/>
            <person name="Yarden O."/>
            <person name="Zeng Q."/>
            <person name="Rollins J.A."/>
            <person name="Lebrun M.H."/>
            <person name="Dickman M."/>
        </authorList>
    </citation>
    <scope>NUCLEOTIDE SEQUENCE [LARGE SCALE GENOMIC DNA]</scope>
    <source>
        <strain evidence="3">ATCC 18683 / 1980 / Ss-1</strain>
    </source>
</reference>
<feature type="region of interest" description="Disordered" evidence="1">
    <location>
        <begin position="70"/>
        <end position="97"/>
    </location>
</feature>
<proteinExistence type="predicted"/>
<keyword evidence="3" id="KW-1185">Reference proteome</keyword>
<dbReference type="AlphaFoldDB" id="A7F0I9"/>
<feature type="region of interest" description="Disordered" evidence="1">
    <location>
        <begin position="23"/>
        <end position="47"/>
    </location>
</feature>
<sequence length="197" mass="21975">MEEVQCYMGTSCQVRTIIPHRVLDGKHRNHASDGQRSSDSDTTGSRRPETLANALELCFMVFTIRGTDVMHPGNTETQRIPDNKKARNIRSTSNPDNYHSEYGGTEWKTFIMKKCVSRWTSPSLGILRDTNPLLILVEAQCEGVCKSCRAGGAAGRGAFYFHDMACATMTPSYHSHMSGTEPYASRDSCSNRRFAQL</sequence>
<organism evidence="2 3">
    <name type="scientific">Sclerotinia sclerotiorum (strain ATCC 18683 / 1980 / Ss-1)</name>
    <name type="common">White mold</name>
    <name type="synonym">Whetzelinia sclerotiorum</name>
    <dbReference type="NCBI Taxonomy" id="665079"/>
    <lineage>
        <taxon>Eukaryota</taxon>
        <taxon>Fungi</taxon>
        <taxon>Dikarya</taxon>
        <taxon>Ascomycota</taxon>
        <taxon>Pezizomycotina</taxon>
        <taxon>Leotiomycetes</taxon>
        <taxon>Helotiales</taxon>
        <taxon>Sclerotiniaceae</taxon>
        <taxon>Sclerotinia</taxon>
    </lineage>
</organism>
<name>A7F0I9_SCLS1</name>
<dbReference type="EMBL" id="CH476637">
    <property type="protein sequence ID" value="EDN95231.1"/>
    <property type="molecule type" value="Genomic_DNA"/>
</dbReference>
<protein>
    <submittedName>
        <fullName evidence="2">Uncharacterized protein</fullName>
    </submittedName>
</protein>
<gene>
    <name evidence="2" type="ORF">SS1G_11107</name>
</gene>